<keyword evidence="6" id="KW-0227">DNA damage</keyword>
<dbReference type="EC" id="2.1.1.63" evidence="3"/>
<dbReference type="InterPro" id="IPR014048">
    <property type="entry name" value="MethylDNA_cys_MeTrfase_DNA-bd"/>
</dbReference>
<evidence type="ECO:0000313" key="13">
    <source>
        <dbReference type="Proteomes" id="UP000574717"/>
    </source>
</evidence>
<dbReference type="Pfam" id="PF01035">
    <property type="entry name" value="DNA_binding_1"/>
    <property type="match status" value="1"/>
</dbReference>
<evidence type="ECO:0000313" key="12">
    <source>
        <dbReference type="EMBL" id="GFP37541.1"/>
    </source>
</evidence>
<dbReference type="SUPFAM" id="SSF46767">
    <property type="entry name" value="Methylated DNA-protein cysteine methyltransferase, C-terminal domain"/>
    <property type="match status" value="1"/>
</dbReference>
<gene>
    <name evidence="10" type="ORF">HKBW3S03_00113</name>
    <name evidence="11" type="ORF">HKBW3S34_00138</name>
    <name evidence="12" type="ORF">HKBW3S44_01219</name>
</gene>
<accession>A0A6V8P984</accession>
<dbReference type="PANTHER" id="PTHR10815:SF13">
    <property type="entry name" value="METHYLATED-DNA--PROTEIN-CYSTEINE METHYLTRANSFERASE"/>
    <property type="match status" value="1"/>
</dbReference>
<evidence type="ECO:0000313" key="14">
    <source>
        <dbReference type="Proteomes" id="UP000588083"/>
    </source>
</evidence>
<dbReference type="InterPro" id="IPR036217">
    <property type="entry name" value="MethylDNA_cys_MeTrfase_DNAb"/>
</dbReference>
<evidence type="ECO:0000256" key="7">
    <source>
        <dbReference type="ARBA" id="ARBA00023204"/>
    </source>
</evidence>
<dbReference type="PROSITE" id="PS00374">
    <property type="entry name" value="MGMT"/>
    <property type="match status" value="1"/>
</dbReference>
<dbReference type="GO" id="GO:0006281">
    <property type="term" value="P:DNA repair"/>
    <property type="evidence" value="ECO:0007669"/>
    <property type="project" value="UniProtKB-KW"/>
</dbReference>
<comment type="caution">
    <text evidence="11">The sequence shown here is derived from an EMBL/GenBank/DDBJ whole genome shotgun (WGS) entry which is preliminary data.</text>
</comment>
<dbReference type="GO" id="GO:0032259">
    <property type="term" value="P:methylation"/>
    <property type="evidence" value="ECO:0007669"/>
    <property type="project" value="UniProtKB-KW"/>
</dbReference>
<evidence type="ECO:0000256" key="4">
    <source>
        <dbReference type="ARBA" id="ARBA00022603"/>
    </source>
</evidence>
<sequence length="169" mass="19551">MEAIVYDVYETQYGTGLILFQNDRVRQLHLPLGDRYLFSQLSQLVKEKVLPTNSRSLLAQRVEEYFRGLRVEFDDVKVYDEDYPELRKLVFQALRKVKYGESCSYGYLAHATSKKTTPRAIGSIMSSNRVPLVIPCHRVIMSDGRLGGYGPDPEWKKRLLEMEGVRVKD</sequence>
<evidence type="ECO:0000256" key="6">
    <source>
        <dbReference type="ARBA" id="ARBA00022763"/>
    </source>
</evidence>
<feature type="domain" description="Methylated-DNA-[protein]-cysteine S-methyltransferase DNA binding" evidence="9">
    <location>
        <begin position="87"/>
        <end position="165"/>
    </location>
</feature>
<dbReference type="Proteomes" id="UP000561271">
    <property type="component" value="Unassembled WGS sequence"/>
</dbReference>
<keyword evidence="7" id="KW-0234">DNA repair</keyword>
<evidence type="ECO:0000256" key="5">
    <source>
        <dbReference type="ARBA" id="ARBA00022679"/>
    </source>
</evidence>
<keyword evidence="4 11" id="KW-0489">Methyltransferase</keyword>
<dbReference type="InterPro" id="IPR036388">
    <property type="entry name" value="WH-like_DNA-bd_sf"/>
</dbReference>
<comment type="catalytic activity">
    <reaction evidence="8">
        <text>a 6-O-methyl-2'-deoxyguanosine in DNA + L-cysteinyl-[protein] = S-methyl-L-cysteinyl-[protein] + a 2'-deoxyguanosine in DNA</text>
        <dbReference type="Rhea" id="RHEA:24000"/>
        <dbReference type="Rhea" id="RHEA-COMP:10131"/>
        <dbReference type="Rhea" id="RHEA-COMP:10132"/>
        <dbReference type="Rhea" id="RHEA-COMP:11367"/>
        <dbReference type="Rhea" id="RHEA-COMP:11368"/>
        <dbReference type="ChEBI" id="CHEBI:29950"/>
        <dbReference type="ChEBI" id="CHEBI:82612"/>
        <dbReference type="ChEBI" id="CHEBI:85445"/>
        <dbReference type="ChEBI" id="CHEBI:85448"/>
        <dbReference type="EC" id="2.1.1.63"/>
    </reaction>
</comment>
<dbReference type="EMBL" id="BLRZ01000003">
    <property type="protein sequence ID" value="GFP29219.1"/>
    <property type="molecule type" value="Genomic_DNA"/>
</dbReference>
<comment type="catalytic activity">
    <reaction evidence="1">
        <text>a 4-O-methyl-thymidine in DNA + L-cysteinyl-[protein] = a thymidine in DNA + S-methyl-L-cysteinyl-[protein]</text>
        <dbReference type="Rhea" id="RHEA:53428"/>
        <dbReference type="Rhea" id="RHEA-COMP:10131"/>
        <dbReference type="Rhea" id="RHEA-COMP:10132"/>
        <dbReference type="Rhea" id="RHEA-COMP:13555"/>
        <dbReference type="Rhea" id="RHEA-COMP:13556"/>
        <dbReference type="ChEBI" id="CHEBI:29950"/>
        <dbReference type="ChEBI" id="CHEBI:82612"/>
        <dbReference type="ChEBI" id="CHEBI:137386"/>
        <dbReference type="ChEBI" id="CHEBI:137387"/>
        <dbReference type="EC" id="2.1.1.63"/>
    </reaction>
</comment>
<evidence type="ECO:0000256" key="8">
    <source>
        <dbReference type="ARBA" id="ARBA00049348"/>
    </source>
</evidence>
<dbReference type="NCBIfam" id="TIGR00589">
    <property type="entry name" value="ogt"/>
    <property type="match status" value="1"/>
</dbReference>
<dbReference type="EMBL" id="BLRU01000004">
    <property type="protein sequence ID" value="GFP18608.1"/>
    <property type="molecule type" value="Genomic_DNA"/>
</dbReference>
<proteinExistence type="inferred from homology"/>
<dbReference type="Gene3D" id="1.10.10.10">
    <property type="entry name" value="Winged helix-like DNA-binding domain superfamily/Winged helix DNA-binding domain"/>
    <property type="match status" value="1"/>
</dbReference>
<evidence type="ECO:0000256" key="2">
    <source>
        <dbReference type="ARBA" id="ARBA00008711"/>
    </source>
</evidence>
<dbReference type="Proteomes" id="UP000588083">
    <property type="component" value="Unassembled WGS sequence"/>
</dbReference>
<comment type="similarity">
    <text evidence="2">Belongs to the MGMT family.</text>
</comment>
<dbReference type="InterPro" id="IPR001497">
    <property type="entry name" value="MethylDNA_cys_MeTrfase_AS"/>
</dbReference>
<dbReference type="PANTHER" id="PTHR10815">
    <property type="entry name" value="METHYLATED-DNA--PROTEIN-CYSTEINE METHYLTRANSFERASE"/>
    <property type="match status" value="1"/>
</dbReference>
<organism evidence="11 14">
    <name type="scientific">Candidatus Hakubella thermalkaliphila</name>
    <dbReference type="NCBI Taxonomy" id="2754717"/>
    <lineage>
        <taxon>Bacteria</taxon>
        <taxon>Bacillati</taxon>
        <taxon>Actinomycetota</taxon>
        <taxon>Actinomycetota incertae sedis</taxon>
        <taxon>Candidatus Hakubellales</taxon>
        <taxon>Candidatus Hakubellaceae</taxon>
        <taxon>Candidatus Hakubella</taxon>
    </lineage>
</organism>
<keyword evidence="5 11" id="KW-0808">Transferase</keyword>
<dbReference type="CDD" id="cd06445">
    <property type="entry name" value="ATase"/>
    <property type="match status" value="1"/>
</dbReference>
<dbReference type="EMBL" id="BLSC01000105">
    <property type="protein sequence ID" value="GFP37541.1"/>
    <property type="molecule type" value="Genomic_DNA"/>
</dbReference>
<protein>
    <recommendedName>
        <fullName evidence="3">methylated-DNA--[protein]-cysteine S-methyltransferase</fullName>
        <ecNumber evidence="3">2.1.1.63</ecNumber>
    </recommendedName>
</protein>
<name>A0A6V8P984_9ACTN</name>
<keyword evidence="14" id="KW-1185">Reference proteome</keyword>
<dbReference type="Proteomes" id="UP000574717">
    <property type="component" value="Unassembled WGS sequence"/>
</dbReference>
<dbReference type="AlphaFoldDB" id="A0A6V8P984"/>
<evidence type="ECO:0000259" key="9">
    <source>
        <dbReference type="Pfam" id="PF01035"/>
    </source>
</evidence>
<evidence type="ECO:0000256" key="3">
    <source>
        <dbReference type="ARBA" id="ARBA00011918"/>
    </source>
</evidence>
<evidence type="ECO:0000313" key="10">
    <source>
        <dbReference type="EMBL" id="GFP18608.1"/>
    </source>
</evidence>
<dbReference type="FunFam" id="1.10.10.10:FF:000214">
    <property type="entry name" value="Methylated-DNA--protein-cysteine methyltransferase"/>
    <property type="match status" value="1"/>
</dbReference>
<dbReference type="GO" id="GO:0003908">
    <property type="term" value="F:methylated-DNA-[protein]-cysteine S-methyltransferase activity"/>
    <property type="evidence" value="ECO:0007669"/>
    <property type="project" value="UniProtKB-EC"/>
</dbReference>
<evidence type="ECO:0000313" key="11">
    <source>
        <dbReference type="EMBL" id="GFP29219.1"/>
    </source>
</evidence>
<reference evidence="13 14" key="1">
    <citation type="journal article" date="2020" name="Front. Microbiol.">
        <title>Single-cell genomics of novel Actinobacteria with the Wood-Ljungdahl pathway discovered in a serpentinizing system.</title>
        <authorList>
            <person name="Merino N."/>
            <person name="Kawai M."/>
            <person name="Boyd E.S."/>
            <person name="Colman D.R."/>
            <person name="McGlynn S.E."/>
            <person name="Nealson K.H."/>
            <person name="Kurokawa K."/>
            <person name="Hongoh Y."/>
        </authorList>
    </citation>
    <scope>NUCLEOTIDE SEQUENCE [LARGE SCALE GENOMIC DNA]</scope>
    <source>
        <strain evidence="10 13">S03</strain>
        <strain evidence="11 14">S34</strain>
        <strain evidence="12">S44</strain>
    </source>
</reference>
<dbReference type="RefSeq" id="WP_176231743.1">
    <property type="nucleotide sequence ID" value="NZ_BLRU01000004.1"/>
</dbReference>
<evidence type="ECO:0000256" key="1">
    <source>
        <dbReference type="ARBA" id="ARBA00001286"/>
    </source>
</evidence>